<accession>A0A0P9CPJ0</accession>
<keyword evidence="2" id="KW-1185">Reference proteome</keyword>
<dbReference type="AlphaFoldDB" id="A0A0P9CPJ0"/>
<evidence type="ECO:0000313" key="2">
    <source>
        <dbReference type="Proteomes" id="UP000050509"/>
    </source>
</evidence>
<reference evidence="1 2" key="1">
    <citation type="submission" date="2015-09" db="EMBL/GenBank/DDBJ databases">
        <title>Draft genome sequence of Kouleothrix aurantiaca JCM 19913.</title>
        <authorList>
            <person name="Hemp J."/>
        </authorList>
    </citation>
    <scope>NUCLEOTIDE SEQUENCE [LARGE SCALE GENOMIC DNA]</scope>
    <source>
        <strain evidence="1 2">COM-B</strain>
    </source>
</reference>
<dbReference type="EMBL" id="LJCR01003365">
    <property type="protein sequence ID" value="KPV47559.1"/>
    <property type="molecule type" value="Genomic_DNA"/>
</dbReference>
<feature type="non-terminal residue" evidence="1">
    <location>
        <position position="175"/>
    </location>
</feature>
<proteinExistence type="predicted"/>
<name>A0A0P9CPJ0_9CHLR</name>
<evidence type="ECO:0000313" key="1">
    <source>
        <dbReference type="EMBL" id="KPV47559.1"/>
    </source>
</evidence>
<sequence length="175" mass="19643">MAIAPERDSALFSAMGEEPVAPTWKLRATRMGMVGGHTANGHRITKRDHFVSLPSWRSLSPEGTSQYTVRITYNGRSSVAPVYDVGPWNAHDDYWNADRERFKDLPQGWPEDHAAYYDGYNNGRAEKGRVRFPTAVDIGDGVWWDDLGIKGDQATVEITFLWMGRDPLAEPPPPP</sequence>
<organism evidence="1 2">
    <name type="scientific">Kouleothrix aurantiaca</name>
    <dbReference type="NCBI Taxonomy" id="186479"/>
    <lineage>
        <taxon>Bacteria</taxon>
        <taxon>Bacillati</taxon>
        <taxon>Chloroflexota</taxon>
        <taxon>Chloroflexia</taxon>
        <taxon>Chloroflexales</taxon>
        <taxon>Roseiflexineae</taxon>
        <taxon>Roseiflexaceae</taxon>
        <taxon>Kouleothrix</taxon>
    </lineage>
</organism>
<dbReference type="Proteomes" id="UP000050509">
    <property type="component" value="Unassembled WGS sequence"/>
</dbReference>
<protein>
    <submittedName>
        <fullName evidence="1">Uncharacterized protein</fullName>
    </submittedName>
</protein>
<comment type="caution">
    <text evidence="1">The sequence shown here is derived from an EMBL/GenBank/DDBJ whole genome shotgun (WGS) entry which is preliminary data.</text>
</comment>
<gene>
    <name evidence="1" type="ORF">SE17_42275</name>
</gene>